<keyword evidence="3" id="KW-0540">Nuclease</keyword>
<keyword evidence="1" id="KW-0472">Membrane</keyword>
<keyword evidence="4" id="KW-1185">Reference proteome</keyword>
<keyword evidence="1" id="KW-0812">Transmembrane</keyword>
<accession>A0A419W8F3</accession>
<feature type="transmembrane region" description="Helical" evidence="1">
    <location>
        <begin position="36"/>
        <end position="56"/>
    </location>
</feature>
<dbReference type="Pfam" id="PF03372">
    <property type="entry name" value="Exo_endo_phos"/>
    <property type="match status" value="1"/>
</dbReference>
<evidence type="ECO:0000313" key="4">
    <source>
        <dbReference type="Proteomes" id="UP000283387"/>
    </source>
</evidence>
<dbReference type="AlphaFoldDB" id="A0A419W8F3"/>
<dbReference type="OrthoDB" id="9796594at2"/>
<dbReference type="Gene3D" id="3.60.10.10">
    <property type="entry name" value="Endonuclease/exonuclease/phosphatase"/>
    <property type="match status" value="1"/>
</dbReference>
<keyword evidence="3" id="KW-0378">Hydrolase</keyword>
<dbReference type="Proteomes" id="UP000283387">
    <property type="component" value="Unassembled WGS sequence"/>
</dbReference>
<dbReference type="InterPro" id="IPR005135">
    <property type="entry name" value="Endo/exonuclease/phosphatase"/>
</dbReference>
<keyword evidence="1" id="KW-1133">Transmembrane helix</keyword>
<keyword evidence="3" id="KW-0255">Endonuclease</keyword>
<evidence type="ECO:0000256" key="1">
    <source>
        <dbReference type="SAM" id="Phobius"/>
    </source>
</evidence>
<dbReference type="EMBL" id="RAPN01000001">
    <property type="protein sequence ID" value="RKD91739.1"/>
    <property type="molecule type" value="Genomic_DNA"/>
</dbReference>
<keyword evidence="3" id="KW-0269">Exonuclease</keyword>
<name>A0A419W8F3_9BACT</name>
<protein>
    <submittedName>
        <fullName evidence="3">Endonuclease/exonuclease/phosphatase (EEP) superfamily protein YafD</fullName>
    </submittedName>
</protein>
<evidence type="ECO:0000259" key="2">
    <source>
        <dbReference type="Pfam" id="PF03372"/>
    </source>
</evidence>
<feature type="transmembrane region" description="Helical" evidence="1">
    <location>
        <begin position="6"/>
        <end position="24"/>
    </location>
</feature>
<dbReference type="RefSeq" id="WP_120273016.1">
    <property type="nucleotide sequence ID" value="NZ_RAPN01000001.1"/>
</dbReference>
<feature type="domain" description="Endonuclease/exonuclease/phosphatase" evidence="2">
    <location>
        <begin position="102"/>
        <end position="307"/>
    </location>
</feature>
<evidence type="ECO:0000313" key="3">
    <source>
        <dbReference type="EMBL" id="RKD91739.1"/>
    </source>
</evidence>
<reference evidence="3 4" key="1">
    <citation type="submission" date="2018-09" db="EMBL/GenBank/DDBJ databases">
        <title>Genomic Encyclopedia of Archaeal and Bacterial Type Strains, Phase II (KMG-II): from individual species to whole genera.</title>
        <authorList>
            <person name="Goeker M."/>
        </authorList>
    </citation>
    <scope>NUCLEOTIDE SEQUENCE [LARGE SCALE GENOMIC DNA]</scope>
    <source>
        <strain evidence="3 4">DSM 27148</strain>
    </source>
</reference>
<proteinExistence type="predicted"/>
<gene>
    <name evidence="3" type="ORF">BC643_2103</name>
</gene>
<organism evidence="3 4">
    <name type="scientific">Mangrovibacterium diazotrophicum</name>
    <dbReference type="NCBI Taxonomy" id="1261403"/>
    <lineage>
        <taxon>Bacteria</taxon>
        <taxon>Pseudomonadati</taxon>
        <taxon>Bacteroidota</taxon>
        <taxon>Bacteroidia</taxon>
        <taxon>Marinilabiliales</taxon>
        <taxon>Prolixibacteraceae</taxon>
        <taxon>Mangrovibacterium</taxon>
    </lineage>
</organism>
<dbReference type="SUPFAM" id="SSF56219">
    <property type="entry name" value="DNase I-like"/>
    <property type="match status" value="1"/>
</dbReference>
<comment type="caution">
    <text evidence="3">The sequence shown here is derived from an EMBL/GenBank/DDBJ whole genome shotgun (WGS) entry which is preliminary data.</text>
</comment>
<feature type="transmembrane region" description="Helical" evidence="1">
    <location>
        <begin position="62"/>
        <end position="85"/>
    </location>
</feature>
<dbReference type="GO" id="GO:0004519">
    <property type="term" value="F:endonuclease activity"/>
    <property type="evidence" value="ECO:0007669"/>
    <property type="project" value="UniProtKB-KW"/>
</dbReference>
<dbReference type="GO" id="GO:0004527">
    <property type="term" value="F:exonuclease activity"/>
    <property type="evidence" value="ECO:0007669"/>
    <property type="project" value="UniProtKB-KW"/>
</dbReference>
<dbReference type="InterPro" id="IPR036691">
    <property type="entry name" value="Endo/exonu/phosph_ase_sf"/>
</dbReference>
<sequence>MNVSSWIFLLFSLILVIGTYLPFTPKSHWFFRIFDFLRLQLLAIKVLLLAIGLVFIHNPEVTIILCYAAIAVAIVAELIIIAPYLPYKAKATGAGQVKLISVNVLQSNDQYQKLIALVEQQQPDILLTVETNKDWEKAMEKFEKDYPFSRKIARENTYGMHFYTKLKVIDCQVFFFLTEERPAIKVEMETEDHNRFIFWGLHPPPPSPSEETTAKKKDGELMVAAKLIHDCRQPSIVAGDFNNVCWSGIARLFAKVSGLTDARIGRGLYSTFPVKPAIMRYPIDLLYHSAEVTINQMGTLDSIESDHLPFYAHFSVNSSVTEPPNEMDEALEEEANEIIQSGIREQREEDR</sequence>